<name>A0A0A9BDU2_ARUDO</name>
<accession>A0A0A9BDU2</accession>
<reference evidence="1" key="1">
    <citation type="submission" date="2014-09" db="EMBL/GenBank/DDBJ databases">
        <authorList>
            <person name="Magalhaes I.L.F."/>
            <person name="Oliveira U."/>
            <person name="Santos F.R."/>
            <person name="Vidigal T.H.D.A."/>
            <person name="Brescovit A.D."/>
            <person name="Santos A.J."/>
        </authorList>
    </citation>
    <scope>NUCLEOTIDE SEQUENCE</scope>
    <source>
        <tissue evidence="1">Shoot tissue taken approximately 20 cm above the soil surface</tissue>
    </source>
</reference>
<dbReference type="AlphaFoldDB" id="A0A0A9BDU2"/>
<dbReference type="EMBL" id="GBRH01238480">
    <property type="protein sequence ID" value="JAD59415.1"/>
    <property type="molecule type" value="Transcribed_RNA"/>
</dbReference>
<protein>
    <submittedName>
        <fullName evidence="1">Uncharacterized protein</fullName>
    </submittedName>
</protein>
<proteinExistence type="predicted"/>
<sequence>MMICHCNVKRTHLQRLACPAATKLRKMLIESTIISSKQRWLAEHRHWNEIRHCCLQKYVACEPNPTLQDRWTSPPPYCT</sequence>
<organism evidence="1">
    <name type="scientific">Arundo donax</name>
    <name type="common">Giant reed</name>
    <name type="synonym">Donax arundinaceus</name>
    <dbReference type="NCBI Taxonomy" id="35708"/>
    <lineage>
        <taxon>Eukaryota</taxon>
        <taxon>Viridiplantae</taxon>
        <taxon>Streptophyta</taxon>
        <taxon>Embryophyta</taxon>
        <taxon>Tracheophyta</taxon>
        <taxon>Spermatophyta</taxon>
        <taxon>Magnoliopsida</taxon>
        <taxon>Liliopsida</taxon>
        <taxon>Poales</taxon>
        <taxon>Poaceae</taxon>
        <taxon>PACMAD clade</taxon>
        <taxon>Arundinoideae</taxon>
        <taxon>Arundineae</taxon>
        <taxon>Arundo</taxon>
    </lineage>
</organism>
<evidence type="ECO:0000313" key="1">
    <source>
        <dbReference type="EMBL" id="JAD59415.1"/>
    </source>
</evidence>
<reference evidence="1" key="2">
    <citation type="journal article" date="2015" name="Data Brief">
        <title>Shoot transcriptome of the giant reed, Arundo donax.</title>
        <authorList>
            <person name="Barrero R.A."/>
            <person name="Guerrero F.D."/>
            <person name="Moolhuijzen P."/>
            <person name="Goolsby J.A."/>
            <person name="Tidwell J."/>
            <person name="Bellgard S.E."/>
            <person name="Bellgard M.I."/>
        </authorList>
    </citation>
    <scope>NUCLEOTIDE SEQUENCE</scope>
    <source>
        <tissue evidence="1">Shoot tissue taken approximately 20 cm above the soil surface</tissue>
    </source>
</reference>